<evidence type="ECO:0008006" key="4">
    <source>
        <dbReference type="Google" id="ProtNLM"/>
    </source>
</evidence>
<reference evidence="2 3" key="1">
    <citation type="submission" date="2019-09" db="EMBL/GenBank/DDBJ databases">
        <title>In-depth cultivation of the pig gut microbiome towards novel bacterial diversity and tailored functional studies.</title>
        <authorList>
            <person name="Wylensek D."/>
            <person name="Hitch T.C.A."/>
            <person name="Clavel T."/>
        </authorList>
    </citation>
    <scope>NUCLEOTIDE SEQUENCE [LARGE SCALE GENOMIC DNA]</scope>
    <source>
        <strain evidence="2 3">WCA3-693-APC-4?</strain>
    </source>
</reference>
<comment type="caution">
    <text evidence="2">The sequence shown here is derived from an EMBL/GenBank/DDBJ whole genome shotgun (WGS) entry which is preliminary data.</text>
</comment>
<protein>
    <recommendedName>
        <fullName evidence="4">DUF3784 domain-containing protein</fullName>
    </recommendedName>
</protein>
<organism evidence="2 3">
    <name type="scientific">Tissierella pigra</name>
    <dbReference type="NCBI Taxonomy" id="2607614"/>
    <lineage>
        <taxon>Bacteria</taxon>
        <taxon>Bacillati</taxon>
        <taxon>Bacillota</taxon>
        <taxon>Tissierellia</taxon>
        <taxon>Tissierellales</taxon>
        <taxon>Tissierellaceae</taxon>
        <taxon>Tissierella</taxon>
    </lineage>
</organism>
<keyword evidence="3" id="KW-1185">Reference proteome</keyword>
<keyword evidence="1" id="KW-1133">Transmembrane helix</keyword>
<keyword evidence="1" id="KW-0812">Transmembrane</keyword>
<dbReference type="RefSeq" id="WP_154438782.1">
    <property type="nucleotide sequence ID" value="NZ_VUNQ01000003.1"/>
</dbReference>
<proteinExistence type="predicted"/>
<evidence type="ECO:0000256" key="1">
    <source>
        <dbReference type="SAM" id="Phobius"/>
    </source>
</evidence>
<keyword evidence="1" id="KW-0472">Membrane</keyword>
<sequence>MDESIPFLIITSYCGLIFMIIGIYAIKRKTPMHFWSGTTVKVEEISDIKAYNRANGIMWISYGILMALSGLISLIFGTNIGGIFLIILCTVGLIMLVSTYRGIYNKYRKDR</sequence>
<dbReference type="EMBL" id="VUNQ01000003">
    <property type="protein sequence ID" value="MSU00355.1"/>
    <property type="molecule type" value="Genomic_DNA"/>
</dbReference>
<feature type="transmembrane region" description="Helical" evidence="1">
    <location>
        <begin position="82"/>
        <end position="103"/>
    </location>
</feature>
<dbReference type="Proteomes" id="UP000469523">
    <property type="component" value="Unassembled WGS sequence"/>
</dbReference>
<gene>
    <name evidence="2" type="ORF">FYJ83_02605</name>
</gene>
<feature type="transmembrane region" description="Helical" evidence="1">
    <location>
        <begin position="6"/>
        <end position="26"/>
    </location>
</feature>
<evidence type="ECO:0000313" key="3">
    <source>
        <dbReference type="Proteomes" id="UP000469523"/>
    </source>
</evidence>
<dbReference type="AlphaFoldDB" id="A0A6N7XV46"/>
<accession>A0A6N7XV46</accession>
<feature type="transmembrane region" description="Helical" evidence="1">
    <location>
        <begin position="56"/>
        <end position="76"/>
    </location>
</feature>
<name>A0A6N7XV46_9FIRM</name>
<evidence type="ECO:0000313" key="2">
    <source>
        <dbReference type="EMBL" id="MSU00355.1"/>
    </source>
</evidence>